<dbReference type="PROSITE" id="PS00237">
    <property type="entry name" value="G_PROTEIN_RECEP_F1_1"/>
    <property type="match status" value="1"/>
</dbReference>
<comment type="similarity">
    <text evidence="6">Belongs to the G-protein coupled receptor 1 family.</text>
</comment>
<feature type="transmembrane region" description="Helical" evidence="7">
    <location>
        <begin position="255"/>
        <end position="275"/>
    </location>
</feature>
<feature type="transmembrane region" description="Helical" evidence="7">
    <location>
        <begin position="62"/>
        <end position="82"/>
    </location>
</feature>
<evidence type="ECO:0000256" key="2">
    <source>
        <dbReference type="ARBA" id="ARBA00022475"/>
    </source>
</evidence>
<keyword evidence="6" id="KW-0297">G-protein coupled receptor</keyword>
<keyword evidence="6" id="KW-0807">Transducer</keyword>
<dbReference type="GO" id="GO:0005886">
    <property type="term" value="C:plasma membrane"/>
    <property type="evidence" value="ECO:0007669"/>
    <property type="project" value="UniProtKB-SubCell"/>
</dbReference>
<evidence type="ECO:0000313" key="9">
    <source>
        <dbReference type="EMBL" id="CAH3122624.1"/>
    </source>
</evidence>
<feature type="transmembrane region" description="Helical" evidence="7">
    <location>
        <begin position="214"/>
        <end position="243"/>
    </location>
</feature>
<proteinExistence type="inferred from homology"/>
<dbReference type="InterPro" id="IPR000276">
    <property type="entry name" value="GPCR_Rhodpsn"/>
</dbReference>
<feature type="transmembrane region" description="Helical" evidence="7">
    <location>
        <begin position="295"/>
        <end position="317"/>
    </location>
</feature>
<dbReference type="InterPro" id="IPR017452">
    <property type="entry name" value="GPCR_Rhodpsn_7TM"/>
</dbReference>
<feature type="transmembrane region" description="Helical" evidence="7">
    <location>
        <begin position="88"/>
        <end position="107"/>
    </location>
</feature>
<keyword evidence="2" id="KW-1003">Cell membrane</keyword>
<evidence type="ECO:0000256" key="3">
    <source>
        <dbReference type="ARBA" id="ARBA00022692"/>
    </source>
</evidence>
<dbReference type="EMBL" id="CALNXJ010000019">
    <property type="protein sequence ID" value="CAH3122624.1"/>
    <property type="molecule type" value="Genomic_DNA"/>
</dbReference>
<evidence type="ECO:0000256" key="1">
    <source>
        <dbReference type="ARBA" id="ARBA00004651"/>
    </source>
</evidence>
<dbReference type="Pfam" id="PF00001">
    <property type="entry name" value="7tm_1"/>
    <property type="match status" value="2"/>
</dbReference>
<evidence type="ECO:0000313" key="10">
    <source>
        <dbReference type="Proteomes" id="UP001159428"/>
    </source>
</evidence>
<dbReference type="PRINTS" id="PR00237">
    <property type="entry name" value="GPCRRHODOPSN"/>
</dbReference>
<evidence type="ECO:0000256" key="7">
    <source>
        <dbReference type="SAM" id="Phobius"/>
    </source>
</evidence>
<dbReference type="Gene3D" id="1.20.1070.10">
    <property type="entry name" value="Rhodopsin 7-helix transmembrane proteins"/>
    <property type="match status" value="2"/>
</dbReference>
<dbReference type="AlphaFoldDB" id="A0AAU9WRD4"/>
<comment type="caution">
    <text evidence="9">The sequence shown here is derived from an EMBL/GenBank/DDBJ whole genome shotgun (WGS) entry which is preliminary data.</text>
</comment>
<feature type="domain" description="G-protein coupled receptors family 1 profile" evidence="8">
    <location>
        <begin position="32"/>
        <end position="166"/>
    </location>
</feature>
<feature type="transmembrane region" description="Helical" evidence="7">
    <location>
        <begin position="147"/>
        <end position="169"/>
    </location>
</feature>
<reference evidence="9 10" key="1">
    <citation type="submission" date="2022-05" db="EMBL/GenBank/DDBJ databases">
        <authorList>
            <consortium name="Genoscope - CEA"/>
            <person name="William W."/>
        </authorList>
    </citation>
    <scope>NUCLEOTIDE SEQUENCE [LARGE SCALE GENOMIC DNA]</scope>
</reference>
<keyword evidence="5 7" id="KW-0472">Membrane</keyword>
<feature type="transmembrane region" description="Helical" evidence="7">
    <location>
        <begin position="19"/>
        <end position="41"/>
    </location>
</feature>
<comment type="subcellular location">
    <subcellularLocation>
        <location evidence="1">Cell membrane</location>
        <topology evidence="1">Multi-pass membrane protein</topology>
    </subcellularLocation>
</comment>
<gene>
    <name evidence="9" type="ORF">PMEA_00009713</name>
</gene>
<dbReference type="PROSITE" id="PS50262">
    <property type="entry name" value="G_PROTEIN_RECEP_F1_2"/>
    <property type="match status" value="2"/>
</dbReference>
<keyword evidence="6" id="KW-0675">Receptor</keyword>
<keyword evidence="3 6" id="KW-0812">Transmembrane</keyword>
<evidence type="ECO:0000256" key="5">
    <source>
        <dbReference type="ARBA" id="ARBA00023136"/>
    </source>
</evidence>
<protein>
    <recommendedName>
        <fullName evidence="8">G-protein coupled receptors family 1 profile domain-containing protein</fullName>
    </recommendedName>
</protein>
<evidence type="ECO:0000259" key="8">
    <source>
        <dbReference type="PROSITE" id="PS50262"/>
    </source>
</evidence>
<keyword evidence="10" id="KW-1185">Reference proteome</keyword>
<keyword evidence="4 7" id="KW-1133">Transmembrane helix</keyword>
<evidence type="ECO:0000256" key="6">
    <source>
        <dbReference type="RuleBase" id="RU000688"/>
    </source>
</evidence>
<dbReference type="SUPFAM" id="SSF81321">
    <property type="entry name" value="Family A G protein-coupled receptor-like"/>
    <property type="match status" value="2"/>
</dbReference>
<dbReference type="Proteomes" id="UP001159428">
    <property type="component" value="Unassembled WGS sequence"/>
</dbReference>
<dbReference type="GO" id="GO:0004930">
    <property type="term" value="F:G protein-coupled receptor activity"/>
    <property type="evidence" value="ECO:0007669"/>
    <property type="project" value="UniProtKB-KW"/>
</dbReference>
<evidence type="ECO:0000256" key="4">
    <source>
        <dbReference type="ARBA" id="ARBA00022989"/>
    </source>
</evidence>
<dbReference type="PANTHER" id="PTHR22750">
    <property type="entry name" value="G-PROTEIN COUPLED RECEPTOR"/>
    <property type="match status" value="1"/>
</dbReference>
<organism evidence="9 10">
    <name type="scientific">Pocillopora meandrina</name>
    <dbReference type="NCBI Taxonomy" id="46732"/>
    <lineage>
        <taxon>Eukaryota</taxon>
        <taxon>Metazoa</taxon>
        <taxon>Cnidaria</taxon>
        <taxon>Anthozoa</taxon>
        <taxon>Hexacorallia</taxon>
        <taxon>Scleractinia</taxon>
        <taxon>Astrocoeniina</taxon>
        <taxon>Pocilloporidae</taxon>
        <taxon>Pocillopora</taxon>
    </lineage>
</organism>
<feature type="domain" description="G-protein coupled receptors family 1 profile" evidence="8">
    <location>
        <begin position="235"/>
        <end position="380"/>
    </location>
</feature>
<name>A0AAU9WRD4_9CNID</name>
<sequence>MLILGKITKNEGVFCEAGIAIEVIANALCIISLLTVTAVSLDRYLALRLHLRYKELITIKRAIVVLVIIWIIGAHSGTLWLYKPNLVNWNVIVIIQLCLMAAIVSYFQIYRAVTRAIHSELTIKCSVDQNCEAMNMARFKSHTLSTFLVYCLIMLCYLPYFCVVVVITVTGPSPKNPRVTDTNTSEKTENITQDYETFSCYHFSAIDFEIADIYLGWCILICVLNALFSITACLANLLVLVAIRRTPSLHSPSNTLLSGLALSDLGVGVLVHPLFFSQMFGKVTQNKNIFCEAGITVEVTANALCIISLLTVIAVSLDRYLALRLHLRYKELITIKRVIFVLVNIWIIGAFSGTLWLYKPDMVKGNAIIIILVCFSAATF</sequence>
<feature type="transmembrane region" description="Helical" evidence="7">
    <location>
        <begin position="338"/>
        <end position="357"/>
    </location>
</feature>
<accession>A0AAU9WRD4</accession>